<evidence type="ECO:0000313" key="2">
    <source>
        <dbReference type="EMBL" id="KAK0738390.1"/>
    </source>
</evidence>
<feature type="region of interest" description="Disordered" evidence="1">
    <location>
        <begin position="49"/>
        <end position="77"/>
    </location>
</feature>
<dbReference type="GO" id="GO:0000171">
    <property type="term" value="F:ribonuclease MRP activity"/>
    <property type="evidence" value="ECO:0007669"/>
    <property type="project" value="TreeGrafter"/>
</dbReference>
<dbReference type="PANTHER" id="PTHR28272:SF1">
    <property type="entry name" value="RIBONUCLEASES P_MRP PROTEIN SUBUNIT POP3"/>
    <property type="match status" value="1"/>
</dbReference>
<dbReference type="GO" id="GO:0006364">
    <property type="term" value="P:rRNA processing"/>
    <property type="evidence" value="ECO:0007669"/>
    <property type="project" value="InterPro"/>
</dbReference>
<evidence type="ECO:0000256" key="1">
    <source>
        <dbReference type="SAM" id="MobiDB-lite"/>
    </source>
</evidence>
<proteinExistence type="predicted"/>
<feature type="compositionally biased region" description="Polar residues" evidence="1">
    <location>
        <begin position="95"/>
        <end position="105"/>
    </location>
</feature>
<dbReference type="PANTHER" id="PTHR28272">
    <property type="entry name" value="RIBONUCLEASES P/MRP PROTEIN SUBUNIT POP3"/>
    <property type="match status" value="1"/>
</dbReference>
<dbReference type="GO" id="GO:0005829">
    <property type="term" value="C:cytosol"/>
    <property type="evidence" value="ECO:0007669"/>
    <property type="project" value="TreeGrafter"/>
</dbReference>
<dbReference type="InterPro" id="IPR013241">
    <property type="entry name" value="RNase_P_Pop3"/>
</dbReference>
<feature type="region of interest" description="Disordered" evidence="1">
    <location>
        <begin position="95"/>
        <end position="118"/>
    </location>
</feature>
<accession>A0AA40BQ81</accession>
<dbReference type="GO" id="GO:0008033">
    <property type="term" value="P:tRNA processing"/>
    <property type="evidence" value="ECO:0007669"/>
    <property type="project" value="InterPro"/>
</dbReference>
<dbReference type="EMBL" id="JAUKUD010000007">
    <property type="protein sequence ID" value="KAK0738390.1"/>
    <property type="molecule type" value="Genomic_DNA"/>
</dbReference>
<comment type="caution">
    <text evidence="2">The sequence shown here is derived from an EMBL/GenBank/DDBJ whole genome shotgun (WGS) entry which is preliminary data.</text>
</comment>
<reference evidence="2" key="1">
    <citation type="submission" date="2023-06" db="EMBL/GenBank/DDBJ databases">
        <title>Genome-scale phylogeny and comparative genomics of the fungal order Sordariales.</title>
        <authorList>
            <consortium name="Lawrence Berkeley National Laboratory"/>
            <person name="Hensen N."/>
            <person name="Bonometti L."/>
            <person name="Westerberg I."/>
            <person name="Brannstrom I.O."/>
            <person name="Guillou S."/>
            <person name="Cros-Aarteil S."/>
            <person name="Calhoun S."/>
            <person name="Haridas S."/>
            <person name="Kuo A."/>
            <person name="Mondo S."/>
            <person name="Pangilinan J."/>
            <person name="Riley R."/>
            <person name="LaButti K."/>
            <person name="Andreopoulos B."/>
            <person name="Lipzen A."/>
            <person name="Chen C."/>
            <person name="Yanf M."/>
            <person name="Daum C."/>
            <person name="Ng V."/>
            <person name="Clum A."/>
            <person name="Steindorff A."/>
            <person name="Ohm R."/>
            <person name="Martin F."/>
            <person name="Silar P."/>
            <person name="Natvig D."/>
            <person name="Lalanne C."/>
            <person name="Gautier V."/>
            <person name="Ament-velasquez S.L."/>
            <person name="Kruys A."/>
            <person name="Hutchinson M.I."/>
            <person name="Powell A.J."/>
            <person name="Barry K."/>
            <person name="Miller A.N."/>
            <person name="Grigoriev I.V."/>
            <person name="Debuchy R."/>
            <person name="Gladieux P."/>
            <person name="Thoren M.H."/>
            <person name="Johannesson H."/>
        </authorList>
    </citation>
    <scope>NUCLEOTIDE SEQUENCE</scope>
    <source>
        <strain evidence="2">SMH3187-1</strain>
    </source>
</reference>
<evidence type="ECO:0000313" key="3">
    <source>
        <dbReference type="Proteomes" id="UP001172155"/>
    </source>
</evidence>
<sequence length="239" mass="25843">MDRRRIVHVLDTPYSAVEWPQISQDNQDAILELLCSLLAPLGAYRAAHIAPSKGKRKRARTDDLADPSSSARPPAPDLARYVDVGMSCISRSLQGRASLTETPPATQEDPPAQQLPETAPKPYTLVFVARSGVSSAFHCHFPQMVALSASSSPSDLPIRLVGFSKSCQERLSVALGLPRVSSIALREGAPQAKGLLDFVREHVEPIAISSIPTHGYQETNIHAVQTKIGIARPKKAKNT</sequence>
<dbReference type="GO" id="GO:0000172">
    <property type="term" value="C:ribonuclease MRP complex"/>
    <property type="evidence" value="ECO:0007669"/>
    <property type="project" value="TreeGrafter"/>
</dbReference>
<protein>
    <submittedName>
        <fullName evidence="2">Uncharacterized protein</fullName>
    </submittedName>
</protein>
<dbReference type="GO" id="GO:0005655">
    <property type="term" value="C:nucleolar ribonuclease P complex"/>
    <property type="evidence" value="ECO:0007669"/>
    <property type="project" value="TreeGrafter"/>
</dbReference>
<dbReference type="Proteomes" id="UP001172155">
    <property type="component" value="Unassembled WGS sequence"/>
</dbReference>
<organism evidence="2 3">
    <name type="scientific">Schizothecium vesticola</name>
    <dbReference type="NCBI Taxonomy" id="314040"/>
    <lineage>
        <taxon>Eukaryota</taxon>
        <taxon>Fungi</taxon>
        <taxon>Dikarya</taxon>
        <taxon>Ascomycota</taxon>
        <taxon>Pezizomycotina</taxon>
        <taxon>Sordariomycetes</taxon>
        <taxon>Sordariomycetidae</taxon>
        <taxon>Sordariales</taxon>
        <taxon>Schizotheciaceae</taxon>
        <taxon>Schizothecium</taxon>
    </lineage>
</organism>
<dbReference type="AlphaFoldDB" id="A0AA40BQ81"/>
<dbReference type="GO" id="GO:0004526">
    <property type="term" value="F:ribonuclease P activity"/>
    <property type="evidence" value="ECO:0007669"/>
    <property type="project" value="TreeGrafter"/>
</dbReference>
<keyword evidence="3" id="KW-1185">Reference proteome</keyword>
<name>A0AA40BQ81_9PEZI</name>
<dbReference type="GO" id="GO:0034965">
    <property type="term" value="P:intronic box C/D snoRNA processing"/>
    <property type="evidence" value="ECO:0007669"/>
    <property type="project" value="TreeGrafter"/>
</dbReference>
<gene>
    <name evidence="2" type="ORF">B0T18DRAFT_441133</name>
</gene>